<organism evidence="1 2">
    <name type="scientific">Aegilops tauschii subsp. strangulata</name>
    <name type="common">Goatgrass</name>
    <dbReference type="NCBI Taxonomy" id="200361"/>
    <lineage>
        <taxon>Eukaryota</taxon>
        <taxon>Viridiplantae</taxon>
        <taxon>Streptophyta</taxon>
        <taxon>Embryophyta</taxon>
        <taxon>Tracheophyta</taxon>
        <taxon>Spermatophyta</taxon>
        <taxon>Magnoliopsida</taxon>
        <taxon>Liliopsida</taxon>
        <taxon>Poales</taxon>
        <taxon>Poaceae</taxon>
        <taxon>BOP clade</taxon>
        <taxon>Pooideae</taxon>
        <taxon>Triticodae</taxon>
        <taxon>Triticeae</taxon>
        <taxon>Triticinae</taxon>
        <taxon>Aegilops</taxon>
    </lineage>
</organism>
<dbReference type="STRING" id="200361.A0A453MCT5"/>
<protein>
    <recommendedName>
        <fullName evidence="3">F-box domain-containing protein</fullName>
    </recommendedName>
</protein>
<reference evidence="1" key="5">
    <citation type="journal article" date="2021" name="G3 (Bethesda)">
        <title>Aegilops tauschii genome assembly Aet v5.0 features greater sequence contiguity and improved annotation.</title>
        <authorList>
            <person name="Wang L."/>
            <person name="Zhu T."/>
            <person name="Rodriguez J.C."/>
            <person name="Deal K.R."/>
            <person name="Dubcovsky J."/>
            <person name="McGuire P.E."/>
            <person name="Lux T."/>
            <person name="Spannagl M."/>
            <person name="Mayer K.F.X."/>
            <person name="Baldrich P."/>
            <person name="Meyers B.C."/>
            <person name="Huo N."/>
            <person name="Gu Y.Q."/>
            <person name="Zhou H."/>
            <person name="Devos K.M."/>
            <person name="Bennetzen J.L."/>
            <person name="Unver T."/>
            <person name="Budak H."/>
            <person name="Gulick P.J."/>
            <person name="Galiba G."/>
            <person name="Kalapos B."/>
            <person name="Nelson D.R."/>
            <person name="Li P."/>
            <person name="You F.M."/>
            <person name="Luo M.C."/>
            <person name="Dvorak J."/>
        </authorList>
    </citation>
    <scope>NUCLEOTIDE SEQUENCE [LARGE SCALE GENOMIC DNA]</scope>
    <source>
        <strain evidence="1">cv. AL8/78</strain>
    </source>
</reference>
<reference evidence="2" key="1">
    <citation type="journal article" date="2014" name="Science">
        <title>Ancient hybridizations among the ancestral genomes of bread wheat.</title>
        <authorList>
            <consortium name="International Wheat Genome Sequencing Consortium,"/>
            <person name="Marcussen T."/>
            <person name="Sandve S.R."/>
            <person name="Heier L."/>
            <person name="Spannagl M."/>
            <person name="Pfeifer M."/>
            <person name="Jakobsen K.S."/>
            <person name="Wulff B.B."/>
            <person name="Steuernagel B."/>
            <person name="Mayer K.F."/>
            <person name="Olsen O.A."/>
        </authorList>
    </citation>
    <scope>NUCLEOTIDE SEQUENCE [LARGE SCALE GENOMIC DNA]</scope>
    <source>
        <strain evidence="2">cv. AL8/78</strain>
    </source>
</reference>
<evidence type="ECO:0000313" key="2">
    <source>
        <dbReference type="Proteomes" id="UP000015105"/>
    </source>
</evidence>
<evidence type="ECO:0008006" key="3">
    <source>
        <dbReference type="Google" id="ProtNLM"/>
    </source>
</evidence>
<reference evidence="1" key="3">
    <citation type="journal article" date="2017" name="Nature">
        <title>Genome sequence of the progenitor of the wheat D genome Aegilops tauschii.</title>
        <authorList>
            <person name="Luo M.C."/>
            <person name="Gu Y.Q."/>
            <person name="Puiu D."/>
            <person name="Wang H."/>
            <person name="Twardziok S.O."/>
            <person name="Deal K.R."/>
            <person name="Huo N."/>
            <person name="Zhu T."/>
            <person name="Wang L."/>
            <person name="Wang Y."/>
            <person name="McGuire P.E."/>
            <person name="Liu S."/>
            <person name="Long H."/>
            <person name="Ramasamy R.K."/>
            <person name="Rodriguez J.C."/>
            <person name="Van S.L."/>
            <person name="Yuan L."/>
            <person name="Wang Z."/>
            <person name="Xia Z."/>
            <person name="Xiao L."/>
            <person name="Anderson O.D."/>
            <person name="Ouyang S."/>
            <person name="Liang Y."/>
            <person name="Zimin A.V."/>
            <person name="Pertea G."/>
            <person name="Qi P."/>
            <person name="Bennetzen J.L."/>
            <person name="Dai X."/>
            <person name="Dawson M.W."/>
            <person name="Muller H.G."/>
            <person name="Kugler K."/>
            <person name="Rivarola-Duarte L."/>
            <person name="Spannagl M."/>
            <person name="Mayer K.F.X."/>
            <person name="Lu F.H."/>
            <person name="Bevan M.W."/>
            <person name="Leroy P."/>
            <person name="Li P."/>
            <person name="You F.M."/>
            <person name="Sun Q."/>
            <person name="Liu Z."/>
            <person name="Lyons E."/>
            <person name="Wicker T."/>
            <person name="Salzberg S.L."/>
            <person name="Devos K.M."/>
            <person name="Dvorak J."/>
        </authorList>
    </citation>
    <scope>NUCLEOTIDE SEQUENCE [LARGE SCALE GENOMIC DNA]</scope>
    <source>
        <strain evidence="1">cv. AL8/78</strain>
    </source>
</reference>
<dbReference type="PANTHER" id="PTHR33165:SF49">
    <property type="entry name" value="DUF295 DOMAIN-CONTAINING PROTEIN"/>
    <property type="match status" value="1"/>
</dbReference>
<dbReference type="AlphaFoldDB" id="A0A453MCT5"/>
<dbReference type="PANTHER" id="PTHR33165">
    <property type="entry name" value="F-BOX DOMAIN CONTAINING PROTEIN-LIKE-RELATED"/>
    <property type="match status" value="1"/>
</dbReference>
<accession>A0A453MCT5</accession>
<dbReference type="Gramene" id="AET5Gv21143000.1">
    <property type="protein sequence ID" value="AET5Gv21143000.1"/>
    <property type="gene ID" value="AET5Gv21143000"/>
</dbReference>
<dbReference type="EnsemblPlants" id="AET5Gv21143000.1">
    <property type="protein sequence ID" value="AET5Gv21143000.1"/>
    <property type="gene ID" value="AET5Gv21143000"/>
</dbReference>
<keyword evidence="2" id="KW-1185">Reference proteome</keyword>
<reference evidence="1" key="4">
    <citation type="submission" date="2019-03" db="UniProtKB">
        <authorList>
            <consortium name="EnsemblPlants"/>
        </authorList>
    </citation>
    <scope>IDENTIFICATION</scope>
</reference>
<name>A0A453MCT5_AEGTS</name>
<proteinExistence type="predicted"/>
<evidence type="ECO:0000313" key="1">
    <source>
        <dbReference type="EnsemblPlants" id="AET5Gv21143000.1"/>
    </source>
</evidence>
<reference evidence="2" key="2">
    <citation type="journal article" date="2017" name="Nat. Plants">
        <title>The Aegilops tauschii genome reveals multiple impacts of transposons.</title>
        <authorList>
            <person name="Zhao G."/>
            <person name="Zou C."/>
            <person name="Li K."/>
            <person name="Wang K."/>
            <person name="Li T."/>
            <person name="Gao L."/>
            <person name="Zhang X."/>
            <person name="Wang H."/>
            <person name="Yang Z."/>
            <person name="Liu X."/>
            <person name="Jiang W."/>
            <person name="Mao L."/>
            <person name="Kong X."/>
            <person name="Jiao Y."/>
            <person name="Jia J."/>
        </authorList>
    </citation>
    <scope>NUCLEOTIDE SEQUENCE [LARGE SCALE GENOMIC DNA]</scope>
    <source>
        <strain evidence="2">cv. AL8/78</strain>
    </source>
</reference>
<sequence length="123" mass="14088">MHATISGKQRCISPPLPPATRSPRVCWETMQGDLVRLVASRLLAGNLLDYVRFRAVCVQWRSETLCPRGRGVVDPRFHPRRWTMFPEGRGLYPGHPGLGDYVRFFNLDSGVFVRVRLPLFTNH</sequence>
<dbReference type="Proteomes" id="UP000015105">
    <property type="component" value="Chromosome 5D"/>
</dbReference>